<keyword evidence="12" id="KW-1185">Reference proteome</keyword>
<comment type="similarity">
    <text evidence="2">Belongs to the MscS (TC 1.A.23) family.</text>
</comment>
<feature type="transmembrane region" description="Helical" evidence="7">
    <location>
        <begin position="157"/>
        <end position="175"/>
    </location>
</feature>
<dbReference type="Gene3D" id="1.10.287.1260">
    <property type="match status" value="1"/>
</dbReference>
<dbReference type="InterPro" id="IPR011066">
    <property type="entry name" value="MscS_channel_C_sf"/>
</dbReference>
<dbReference type="Pfam" id="PF00924">
    <property type="entry name" value="MS_channel_2nd"/>
    <property type="match status" value="1"/>
</dbReference>
<dbReference type="SUPFAM" id="SSF82689">
    <property type="entry name" value="Mechanosensitive channel protein MscS (YggB), C-terminal domain"/>
    <property type="match status" value="1"/>
</dbReference>
<evidence type="ECO:0000256" key="5">
    <source>
        <dbReference type="ARBA" id="ARBA00022989"/>
    </source>
</evidence>
<dbReference type="EMBL" id="NKXO01000033">
    <property type="protein sequence ID" value="PKQ67456.1"/>
    <property type="molecule type" value="Genomic_DNA"/>
</dbReference>
<keyword evidence="6 7" id="KW-0472">Membrane</keyword>
<keyword evidence="5 7" id="KW-1133">Transmembrane helix</keyword>
<name>A0A2N3IAW0_9BACT</name>
<dbReference type="Pfam" id="PF21088">
    <property type="entry name" value="MS_channel_1st"/>
    <property type="match status" value="1"/>
</dbReference>
<dbReference type="InterPro" id="IPR010920">
    <property type="entry name" value="LSM_dom_sf"/>
</dbReference>
<dbReference type="SUPFAM" id="SSF50182">
    <property type="entry name" value="Sm-like ribonucleoproteins"/>
    <property type="match status" value="1"/>
</dbReference>
<evidence type="ECO:0000259" key="8">
    <source>
        <dbReference type="Pfam" id="PF00924"/>
    </source>
</evidence>
<dbReference type="Pfam" id="PF21082">
    <property type="entry name" value="MS_channel_3rd"/>
    <property type="match status" value="1"/>
</dbReference>
<evidence type="ECO:0000256" key="7">
    <source>
        <dbReference type="SAM" id="Phobius"/>
    </source>
</evidence>
<dbReference type="Gene3D" id="2.30.30.60">
    <property type="match status" value="1"/>
</dbReference>
<evidence type="ECO:0000256" key="1">
    <source>
        <dbReference type="ARBA" id="ARBA00004651"/>
    </source>
</evidence>
<dbReference type="PANTHER" id="PTHR43634:SF2">
    <property type="entry name" value="LOW CONDUCTANCE MECHANOSENSITIVE CHANNEL YNAI"/>
    <property type="match status" value="1"/>
</dbReference>
<feature type="domain" description="Mechanosensitive ion channel MscS C-terminal" evidence="9">
    <location>
        <begin position="277"/>
        <end position="358"/>
    </location>
</feature>
<evidence type="ECO:0000256" key="4">
    <source>
        <dbReference type="ARBA" id="ARBA00022692"/>
    </source>
</evidence>
<sequence length="377" mass="43882">MFEWVNRYFEGSILENKPSQIAAFFAFILVAVLFKGILAPLILRLISKIFIRKADSDKNVLSNFILFTQKSIKRFLVFMFFYIAFQQLNFPKSWNLAPSNQFGLHFLLNKSYQVFLVVLFTLFVLRVINFWGLYFMQKARLTESRMDDHIIPYLKEISKVVIVLIILIFTLSNILNLNVNAIITGLGIGGLAVALAGKETLENLFASFTIFLDKPFITGDLVKVDNIIGRVEKVGFRTTRIRTIERSIVTLPNKTMVDKPVDNLTNRATWRAMFELDLTYQTPMPVLKAIRDEIYDYLHQHPRTDENSQVFFSEFSQHALKIQIYYFVITNDFFDFMRVKDEINFKIHEIITHNGAEFAFPTRTIFVKNDEKSPKNS</sequence>
<evidence type="ECO:0000256" key="3">
    <source>
        <dbReference type="ARBA" id="ARBA00022475"/>
    </source>
</evidence>
<dbReference type="PANTHER" id="PTHR43634">
    <property type="entry name" value="OW CONDUCTANCE MECHANOSENSITIVE CHANNEL"/>
    <property type="match status" value="1"/>
</dbReference>
<evidence type="ECO:0000313" key="12">
    <source>
        <dbReference type="Proteomes" id="UP000233387"/>
    </source>
</evidence>
<reference evidence="11 12" key="1">
    <citation type="submission" date="2017-06" db="EMBL/GenBank/DDBJ databases">
        <title>Raineya orbicola gen. nov., sp. nov. a slightly thermophilic bacterium of the phylum Bacteroidetes and the description of Raineyaceae fam. nov.</title>
        <authorList>
            <person name="Albuquerque L."/>
            <person name="Polonia A.R.M."/>
            <person name="Barroso C."/>
            <person name="Froufe H.J.C."/>
            <person name="Lage O."/>
            <person name="Lobo-Da-Cunha A."/>
            <person name="Egas C."/>
            <person name="Da Costa M.S."/>
        </authorList>
    </citation>
    <scope>NUCLEOTIDE SEQUENCE [LARGE SCALE GENOMIC DNA]</scope>
    <source>
        <strain evidence="11 12">SPSPC-11</strain>
    </source>
</reference>
<keyword evidence="4 7" id="KW-0812">Transmembrane</keyword>
<dbReference type="InterPro" id="IPR006685">
    <property type="entry name" value="MscS_channel_2nd"/>
</dbReference>
<feature type="domain" description="Mechanosensitive ion channel MscS" evidence="8">
    <location>
        <begin position="200"/>
        <end position="265"/>
    </location>
</feature>
<evidence type="ECO:0000259" key="9">
    <source>
        <dbReference type="Pfam" id="PF21082"/>
    </source>
</evidence>
<accession>A0A2N3IAW0</accession>
<evidence type="ECO:0000259" key="10">
    <source>
        <dbReference type="Pfam" id="PF21088"/>
    </source>
</evidence>
<feature type="transmembrane region" description="Helical" evidence="7">
    <location>
        <begin position="20"/>
        <end position="43"/>
    </location>
</feature>
<feature type="transmembrane region" description="Helical" evidence="7">
    <location>
        <begin position="114"/>
        <end position="136"/>
    </location>
</feature>
<comment type="subcellular location">
    <subcellularLocation>
        <location evidence="1">Cell membrane</location>
        <topology evidence="1">Multi-pass membrane protein</topology>
    </subcellularLocation>
</comment>
<evidence type="ECO:0000256" key="2">
    <source>
        <dbReference type="ARBA" id="ARBA00008017"/>
    </source>
</evidence>
<proteinExistence type="inferred from homology"/>
<keyword evidence="3" id="KW-1003">Cell membrane</keyword>
<dbReference type="Proteomes" id="UP000233387">
    <property type="component" value="Unassembled WGS sequence"/>
</dbReference>
<evidence type="ECO:0000313" key="11">
    <source>
        <dbReference type="EMBL" id="PKQ67456.1"/>
    </source>
</evidence>
<evidence type="ECO:0000256" key="6">
    <source>
        <dbReference type="ARBA" id="ARBA00023136"/>
    </source>
</evidence>
<dbReference type="InterPro" id="IPR023408">
    <property type="entry name" value="MscS_beta-dom_sf"/>
</dbReference>
<dbReference type="SUPFAM" id="SSF82861">
    <property type="entry name" value="Mechanosensitive channel protein MscS (YggB), transmembrane region"/>
    <property type="match status" value="1"/>
</dbReference>
<dbReference type="InterPro" id="IPR049278">
    <property type="entry name" value="MS_channel_C"/>
</dbReference>
<dbReference type="InterPro" id="IPR049142">
    <property type="entry name" value="MS_channel_1st"/>
</dbReference>
<dbReference type="RefSeq" id="WP_165778116.1">
    <property type="nucleotide sequence ID" value="NZ_NKXO01000033.1"/>
</dbReference>
<protein>
    <submittedName>
        <fullName evidence="11">Mechanosensitive ion channel</fullName>
    </submittedName>
</protein>
<dbReference type="AlphaFoldDB" id="A0A2N3IAW0"/>
<dbReference type="GO" id="GO:0008381">
    <property type="term" value="F:mechanosensitive monoatomic ion channel activity"/>
    <property type="evidence" value="ECO:0007669"/>
    <property type="project" value="UniProtKB-ARBA"/>
</dbReference>
<dbReference type="GO" id="GO:0005886">
    <property type="term" value="C:plasma membrane"/>
    <property type="evidence" value="ECO:0007669"/>
    <property type="project" value="UniProtKB-SubCell"/>
</dbReference>
<gene>
    <name evidence="11" type="ORF">Rain11_2009</name>
</gene>
<organism evidence="11 12">
    <name type="scientific">Raineya orbicola</name>
    <dbReference type="NCBI Taxonomy" id="2016530"/>
    <lineage>
        <taxon>Bacteria</taxon>
        <taxon>Pseudomonadati</taxon>
        <taxon>Bacteroidota</taxon>
        <taxon>Cytophagia</taxon>
        <taxon>Cytophagales</taxon>
        <taxon>Raineyaceae</taxon>
        <taxon>Raineya</taxon>
    </lineage>
</organism>
<feature type="domain" description="Mechanosensitive ion channel transmembrane helices 2/3" evidence="10">
    <location>
        <begin position="157"/>
        <end position="198"/>
    </location>
</feature>
<comment type="caution">
    <text evidence="11">The sequence shown here is derived from an EMBL/GenBank/DDBJ whole genome shotgun (WGS) entry which is preliminary data.</text>
</comment>
<dbReference type="Gene3D" id="3.30.70.100">
    <property type="match status" value="1"/>
</dbReference>
<dbReference type="InterPro" id="IPR045042">
    <property type="entry name" value="YnaI-like"/>
</dbReference>
<dbReference type="InterPro" id="IPR011014">
    <property type="entry name" value="MscS_channel_TM-2"/>
</dbReference>